<sequence length="611" mass="67834">MSSDAAAMGDAAPPASSHPAPGGGDANAGKKRRTGESTAREETPDNQETNKKQTSASAKAVGNFNEKVLQRQELSREKLYEYIDGTHDMSNILSLSEGWKQLIEMQEAFMKSLEVDYLPYRSGFLGDFNLDDAVGMSRTKAEGAAGGTTAGQTHNTKAKLDAKSKKKQQNNLPHNRKDAYHTMYFNYHLTPANFKENDKEMCWLCSKPLIVNHLTGTPQSEHKPPCFSMALTGVGLAATERGKQINSGNRGGEGKAYPNEEFIEQILKTVTVAGTSTPKTEQTYNYMLYQTWKLLVRSESMAWSHPWCNNKKSQTPFISLRYKTLEGGSASTETVFMYVIEKNSIIEYLNQLAVSDSRQRNEMNYQGSDSLSDVYDPDFFGNPESNRKIWIENALRNIVVGLIPLWCLLNQGYDIYGPVKILCQSLLARQDGKVRTYSELLNNNPLCSIRIRVKQNCARMVARGAAKKGSLVYRISQSDGEDLDTLTKQLLGNFYGDAEGVALGNVDQSQLTRVASESLQSASQARAAADKKAANRKLRLKTVAEGDDEGDGSSSSSNNGGGGDAAPGTGQGGGKKTKKKRKKRKKRTRRKRKYRKKTRKRRRKKEKTRKH</sequence>
<evidence type="ECO:0000256" key="1">
    <source>
        <dbReference type="SAM" id="MobiDB-lite"/>
    </source>
</evidence>
<evidence type="ECO:0000313" key="2">
    <source>
        <dbReference type="EMBL" id="QHS97297.1"/>
    </source>
</evidence>
<accession>A0A6C0BY85</accession>
<feature type="compositionally biased region" description="Low complexity" evidence="1">
    <location>
        <begin position="1"/>
        <end position="20"/>
    </location>
</feature>
<protein>
    <submittedName>
        <fullName evidence="2">Uncharacterized protein</fullName>
    </submittedName>
</protein>
<organism evidence="2">
    <name type="scientific">viral metagenome</name>
    <dbReference type="NCBI Taxonomy" id="1070528"/>
    <lineage>
        <taxon>unclassified sequences</taxon>
        <taxon>metagenomes</taxon>
        <taxon>organismal metagenomes</taxon>
    </lineage>
</organism>
<feature type="region of interest" description="Disordered" evidence="1">
    <location>
        <begin position="143"/>
        <end position="173"/>
    </location>
</feature>
<feature type="compositionally biased region" description="Gly residues" evidence="1">
    <location>
        <begin position="559"/>
        <end position="574"/>
    </location>
</feature>
<feature type="region of interest" description="Disordered" evidence="1">
    <location>
        <begin position="541"/>
        <end position="611"/>
    </location>
</feature>
<dbReference type="EMBL" id="MN739292">
    <property type="protein sequence ID" value="QHS97297.1"/>
    <property type="molecule type" value="Genomic_DNA"/>
</dbReference>
<feature type="compositionally biased region" description="Basic residues" evidence="1">
    <location>
        <begin position="575"/>
        <end position="611"/>
    </location>
</feature>
<feature type="region of interest" description="Disordered" evidence="1">
    <location>
        <begin position="1"/>
        <end position="64"/>
    </location>
</feature>
<name>A0A6C0BY85_9ZZZZ</name>
<proteinExistence type="predicted"/>
<reference evidence="2" key="1">
    <citation type="journal article" date="2020" name="Nature">
        <title>Giant virus diversity and host interactions through global metagenomics.</title>
        <authorList>
            <person name="Schulz F."/>
            <person name="Roux S."/>
            <person name="Paez-Espino D."/>
            <person name="Jungbluth S."/>
            <person name="Walsh D.A."/>
            <person name="Denef V.J."/>
            <person name="McMahon K.D."/>
            <person name="Konstantinidis K.T."/>
            <person name="Eloe-Fadrosh E.A."/>
            <person name="Kyrpides N.C."/>
            <person name="Woyke T."/>
        </authorList>
    </citation>
    <scope>NUCLEOTIDE SEQUENCE</scope>
    <source>
        <strain evidence="2">GVMAG-M-3300020169-51</strain>
    </source>
</reference>
<dbReference type="AlphaFoldDB" id="A0A6C0BY85"/>
<feature type="compositionally biased region" description="Basic and acidic residues" evidence="1">
    <location>
        <begin position="34"/>
        <end position="51"/>
    </location>
</feature>